<name>A0A183FM82_HELPZ</name>
<dbReference type="PROSITE" id="PS50194">
    <property type="entry name" value="FILAMIN_REPEAT"/>
    <property type="match status" value="1"/>
</dbReference>
<dbReference type="InterPro" id="IPR001298">
    <property type="entry name" value="Filamin/ABP280_rpt"/>
</dbReference>
<reference evidence="3" key="1">
    <citation type="submission" date="2019-09" db="UniProtKB">
        <authorList>
            <consortium name="WormBaseParasite"/>
        </authorList>
    </citation>
    <scope>IDENTIFICATION</scope>
</reference>
<dbReference type="InterPro" id="IPR011042">
    <property type="entry name" value="6-blade_b-propeller_TolB-like"/>
</dbReference>
<organism evidence="2 3">
    <name type="scientific">Heligmosomoides polygyrus</name>
    <name type="common">Parasitic roundworm</name>
    <dbReference type="NCBI Taxonomy" id="6339"/>
    <lineage>
        <taxon>Eukaryota</taxon>
        <taxon>Metazoa</taxon>
        <taxon>Ecdysozoa</taxon>
        <taxon>Nematoda</taxon>
        <taxon>Chromadorea</taxon>
        <taxon>Rhabditida</taxon>
        <taxon>Rhabditina</taxon>
        <taxon>Rhabditomorpha</taxon>
        <taxon>Strongyloidea</taxon>
        <taxon>Heligmosomidae</taxon>
        <taxon>Heligmosomoides</taxon>
    </lineage>
</organism>
<accession>A0A183FM82</accession>
<feature type="repeat" description="Filamin" evidence="1">
    <location>
        <begin position="38"/>
        <end position="107"/>
    </location>
</feature>
<evidence type="ECO:0000313" key="3">
    <source>
        <dbReference type="WBParaSite" id="HPBE_0000847501-mRNA-1"/>
    </source>
</evidence>
<dbReference type="Gene3D" id="2.60.40.10">
    <property type="entry name" value="Immunoglobulins"/>
    <property type="match status" value="1"/>
</dbReference>
<dbReference type="SMART" id="SM00557">
    <property type="entry name" value="IG_FLMN"/>
    <property type="match status" value="1"/>
</dbReference>
<dbReference type="SUPFAM" id="SSF101898">
    <property type="entry name" value="NHL repeat"/>
    <property type="match status" value="1"/>
</dbReference>
<dbReference type="Proteomes" id="UP000050761">
    <property type="component" value="Unassembled WGS sequence"/>
</dbReference>
<sequence length="345" mass="37432">LADYGTLTASTTFPGETVVELLDAAATYTEVKLLVRTFDVDCKPRTSGGDPLDVRLRLDDTSLPIAVNDPNDGTYELSFRVQQSGEYVIDVDIFGRPIKNSPFPVSVSSHHIPKWQLPVELHQPVKVAMNGDHVLHVLDTGNERVRIVKDSGEVISDIRAPCLNGGTAVGMALLGGGDMAILNWRTKSITRLGSKGDEIQIFVFDSNMRPQFSFPTRGQTVTSVNVGLDDDILVGTTHGLLLFDGAGRFLREIPIAPEDHKGRVMVSTCAVCPESGLVIAGVVDAKTNKAQLAISRYKGAFVFYIDSYGARLRRPCGVCVGTGPRAGQCLIVDHASNSVRMYRFK</sequence>
<evidence type="ECO:0000256" key="1">
    <source>
        <dbReference type="PROSITE-ProRule" id="PRU00087"/>
    </source>
</evidence>
<dbReference type="InterPro" id="IPR014756">
    <property type="entry name" value="Ig_E-set"/>
</dbReference>
<dbReference type="Gene3D" id="2.120.10.30">
    <property type="entry name" value="TolB, C-terminal domain"/>
    <property type="match status" value="1"/>
</dbReference>
<dbReference type="InterPro" id="IPR017868">
    <property type="entry name" value="Filamin/ABP280_repeat-like"/>
</dbReference>
<proteinExistence type="predicted"/>
<dbReference type="WBParaSite" id="HPBE_0000847501-mRNA-1">
    <property type="protein sequence ID" value="HPBE_0000847501-mRNA-1"/>
    <property type="gene ID" value="HPBE_0000847501"/>
</dbReference>
<keyword evidence="2" id="KW-1185">Reference proteome</keyword>
<dbReference type="AlphaFoldDB" id="A0A183FM82"/>
<evidence type="ECO:0000313" key="2">
    <source>
        <dbReference type="Proteomes" id="UP000050761"/>
    </source>
</evidence>
<dbReference type="SUPFAM" id="SSF81296">
    <property type="entry name" value="E set domains"/>
    <property type="match status" value="1"/>
</dbReference>
<dbReference type="InterPro" id="IPR013783">
    <property type="entry name" value="Ig-like_fold"/>
</dbReference>
<protein>
    <submittedName>
        <fullName evidence="3">Filamin/ABP280 repeat protein</fullName>
    </submittedName>
</protein>
<dbReference type="Pfam" id="PF00630">
    <property type="entry name" value="Filamin"/>
    <property type="match status" value="1"/>
</dbReference>